<dbReference type="InterPro" id="IPR036612">
    <property type="entry name" value="KH_dom_type_1_sf"/>
</dbReference>
<evidence type="ECO:0000256" key="6">
    <source>
        <dbReference type="SAM" id="MobiDB-lite"/>
    </source>
</evidence>
<dbReference type="PROSITE" id="PS50297">
    <property type="entry name" value="ANK_REP_REGION"/>
    <property type="match status" value="7"/>
</dbReference>
<keyword evidence="3" id="KW-0175">Coiled coil</keyword>
<name>A0A0K2TXS7_LEPSM</name>
<dbReference type="PANTHER" id="PTHR23206:SF8">
    <property type="entry name" value="ANKYRIN REPEAT AND KH DOMAIN-CONTAINING 1"/>
    <property type="match status" value="1"/>
</dbReference>
<dbReference type="InterPro" id="IPR004087">
    <property type="entry name" value="KH_dom"/>
</dbReference>
<feature type="domain" description="K Homology" evidence="7">
    <location>
        <begin position="1376"/>
        <end position="1448"/>
    </location>
</feature>
<feature type="compositionally biased region" description="Polar residues" evidence="6">
    <location>
        <begin position="181"/>
        <end position="190"/>
    </location>
</feature>
<dbReference type="Pfam" id="PF12796">
    <property type="entry name" value="Ank_2"/>
    <property type="match status" value="4"/>
</dbReference>
<feature type="repeat" description="ANK" evidence="4">
    <location>
        <begin position="805"/>
        <end position="837"/>
    </location>
</feature>
<feature type="compositionally biased region" description="Pro residues" evidence="6">
    <location>
        <begin position="37"/>
        <end position="51"/>
    </location>
</feature>
<feature type="repeat" description="ANK" evidence="4">
    <location>
        <begin position="772"/>
        <end position="804"/>
    </location>
</feature>
<feature type="region of interest" description="Disordered" evidence="6">
    <location>
        <begin position="1157"/>
        <end position="1274"/>
    </location>
</feature>
<feature type="repeat" description="ANK" evidence="4">
    <location>
        <begin position="841"/>
        <end position="873"/>
    </location>
</feature>
<dbReference type="FunFam" id="1.25.40.20:FF:000012">
    <property type="entry name" value="ankyrin repeat domain-containing protein 17 isoform X1"/>
    <property type="match status" value="1"/>
</dbReference>
<dbReference type="SMART" id="SM00322">
    <property type="entry name" value="KH"/>
    <property type="match status" value="1"/>
</dbReference>
<sequence>MIIEAAKGGYTSVVQLLIDYPNSIVMPNDDTATPIERVPPPDGISAPPPPTSASSLGPPAKSVSYKSVLRKNQRSSVTCNKPTIGNLASMMETSSINNNGCNNNSDNINGYDFLEGSNLVLEGLEDKGLDAKSYIHSMLRRTDGSTMEEKLIQKEHILAELQRVEKELQEKAQEKAQAQLMLSNHQQQIRESGEGSSDSYSEIIPTTELLQNMTNLSLDSTNLPAHNSQSTNFSNLVSSSISSHPGVPPLSQRALASLPPSERPKAKPSRKNDGKGGKKSQLQAAVLQHTQQLAQLQQLQQLNHQLQQQVHQQKQLKQQNQATLANLQQNAILNQQQLASLQANVAQLQQMEQQILTQQTQNQQQNQLQQRDHQLQQKIQHILHEKHQLQQQIKQFQMQVEQQLAYTQHATPCSTDSDNSITSNQSQVSSDELVNKNEEKQLLSGTYEFVQAPHAVRAVQTLPLISSEQHGLVTTKTTSTTLDSHLAPSIATDTQEFEADQLCGSFTSPNNENSSATLQISNLHQVQYPTISPSTLAPGTTNDHVVSTFGQQLIFQTSQILEGPLNFSSDLNFGSYHPGMSENEEIFNGTSMVNELLPSVVTPPRGAMSLISSTSVDEISSVSATPLGSTPSATTITTTVVTSNAPSTASTITSTKKSSKSTKKCKQLFLDHQKQQLDRRAEMFMKGFQLGYKHQLEQEHININFGSSSKNMDQQQFSNQHYSLGETSIPSSTDCGPSPSDIGIPSRDIPATGIPLLQGTPMIDIDSATESNHDTALTLACAGGHEDLVKLLLSRGANIEHRDKKGFTPLILAATAGHEKVVEILLDHTVAAEIEAQSDRTKDTPLSLACSGGRYEVVEILLSRHANKEHRNVSDYTPLSLAASGGYVNIIKLLLSHGAEINSRTGSKLGISPLMLAAMNGHTAAVKLLLDMGSDINAQIETNRNTALTLACFQGRHEVVSLLLDRKAAVEHRAKTGLTPLMEAASGGYVDVGRVLLDKGADVNAPPVPSSRDTALTIAADKGHYRFVELLVFRGAQVDVRNKKGNSSLWLASNGGHLDVVQLLHSARANIDSQDNRKVSCLMASFRKGHSKVVKWMVKHVSQFPSDLELTRFITTINDRDLMRKCRQCWDIIRVAKDRQAAEAAKNATNLLEELDRESKLEQSKREAAARKREKKKRKKLEKAGKISLSQLVDDEDKENSGVESHDEDKEKRPLLPTNPEGKSGIEGNSHDSNSINKILLGSTQIDTKKNKKTKKKKDSDSPKKIINSPTMPAMPFSASSSCLSSAISLPIVADEQISSLNDEDILLVAKSKQQRNVNTRRNVISIRDNEASLKKEQLTSCGSLKKLSSPGTISTPNLKSVIASKEDSTGWKEVIRKSKKVSVPANAISRVIGRGGSNINAIRELSGAYIEVEKLASNKSCADRAILIKGSVDATRQANTWIQAIINCPEKDLSEIIGKQFKNLSTNVLHHNSTLTSVSRITSTSVTVSSISTSYKSCAKSATTMIKKENAFASVASSSGHPKKSTLSTSSQHLPLPLKHNSFAAVAQGSMSPTSCNKVYSTSSLNSQKGICSLESPNTFSNSGDSSPFSTTNSKITATVCSTTSSSTIPSIGILNDNDQCFSPFKPFCSWGSKVRMDKVSDENVMNTYIEPVKFDMSKAPGYRATVSTTTVVGNHLGKSCGMSSGWNNKCVVKTETAELLPSNLKPSRCNSAPGTPISSAVPTPIGPPSSNCIGKRSTSVLHHNTGVVNTSTTRSMTPELTSEIEMRKQRSSSLAVLDNKNDYLKIDAATGLPQENLLNAAAQLAAGFDFLNQSSSNSNHSINGDFGQQNRNLRLPVPAPPVLSFPSPAYPRFGNNSFASVTSKLNPNAPDFTRGIGVVGDYLRGPPPPIRGSSSYGSLSSNSSSRFGFSHSLSNILSNQSINSFLHSINQPISGGGGSSSVVSHTSCTDVNALDTASLLGGGRSLMEISDILSRRNDMMHSRSLISETPTTPKFSRPIGSERNKNKNNLPTATYPQWDSSSLYDNSNIKCSNVQSDVTSNNFPFGVGLKDAFERMNKDSVFDGSGIDPPGFVSGLQTPVLNLGPNNSQAKSNFTSDFVSSATTVSPGGGLSSSNSTNKKVVYLDRNDPNSIRRNTSQIWTKNWED</sequence>
<keyword evidence="5" id="KW-0694">RNA-binding</keyword>
<protein>
    <submittedName>
        <fullName evidence="8">Multiple ankyrin repeats single KH domain [Nasonia vitripennis]</fullName>
    </submittedName>
</protein>
<feature type="region of interest" description="Disordered" evidence="6">
    <location>
        <begin position="179"/>
        <end position="200"/>
    </location>
</feature>
<feature type="region of interest" description="Disordered" evidence="6">
    <location>
        <begin position="1989"/>
        <end position="2016"/>
    </location>
</feature>
<dbReference type="SMART" id="SM00248">
    <property type="entry name" value="ANK"/>
    <property type="match status" value="10"/>
</dbReference>
<dbReference type="SUPFAM" id="SSF54791">
    <property type="entry name" value="Eukaryotic type KH-domain (KH-domain type I)"/>
    <property type="match status" value="1"/>
</dbReference>
<feature type="region of interest" description="Disordered" evidence="6">
    <location>
        <begin position="236"/>
        <end position="282"/>
    </location>
</feature>
<accession>A0A0K2TXS7</accession>
<dbReference type="PRINTS" id="PR01415">
    <property type="entry name" value="ANKYRIN"/>
</dbReference>
<keyword evidence="2 4" id="KW-0040">ANK repeat</keyword>
<dbReference type="InterPro" id="IPR047373">
    <property type="entry name" value="KH-I_MASK"/>
</dbReference>
<feature type="repeat" description="ANK" evidence="4">
    <location>
        <begin position="1011"/>
        <end position="1043"/>
    </location>
</feature>
<dbReference type="PANTHER" id="PTHR23206">
    <property type="entry name" value="MASK PROTEIN"/>
    <property type="match status" value="1"/>
</dbReference>
<gene>
    <name evidence="8" type="primary">mask</name>
</gene>
<evidence type="ECO:0000313" key="8">
    <source>
        <dbReference type="EMBL" id="CDW30206.1"/>
    </source>
</evidence>
<evidence type="ECO:0000256" key="5">
    <source>
        <dbReference type="PROSITE-ProRule" id="PRU00117"/>
    </source>
</evidence>
<dbReference type="InterPro" id="IPR004088">
    <property type="entry name" value="KH_dom_type_1"/>
</dbReference>
<dbReference type="PROSITE" id="PS50088">
    <property type="entry name" value="ANK_REPEAT"/>
    <property type="match status" value="8"/>
</dbReference>
<dbReference type="CDD" id="cd22404">
    <property type="entry name" value="KH-I_MASK"/>
    <property type="match status" value="1"/>
</dbReference>
<dbReference type="GO" id="GO:0005737">
    <property type="term" value="C:cytoplasm"/>
    <property type="evidence" value="ECO:0007669"/>
    <property type="project" value="TreeGrafter"/>
</dbReference>
<evidence type="ECO:0000256" key="2">
    <source>
        <dbReference type="ARBA" id="ARBA00023043"/>
    </source>
</evidence>
<dbReference type="GO" id="GO:0003723">
    <property type="term" value="F:RNA binding"/>
    <property type="evidence" value="ECO:0007669"/>
    <property type="project" value="UniProtKB-UniRule"/>
</dbReference>
<feature type="compositionally biased region" description="Basic and acidic residues" evidence="6">
    <location>
        <begin position="262"/>
        <end position="276"/>
    </location>
</feature>
<dbReference type="OrthoDB" id="10071877at2759"/>
<dbReference type="EMBL" id="HACA01012845">
    <property type="protein sequence ID" value="CDW30206.1"/>
    <property type="molecule type" value="Transcribed_RNA"/>
</dbReference>
<feature type="region of interest" description="Disordered" evidence="6">
    <location>
        <begin position="29"/>
        <end position="61"/>
    </location>
</feature>
<feature type="region of interest" description="Disordered" evidence="6">
    <location>
        <begin position="411"/>
        <end position="431"/>
    </location>
</feature>
<dbReference type="PROSITE" id="PS50084">
    <property type="entry name" value="KH_TYPE_1"/>
    <property type="match status" value="1"/>
</dbReference>
<keyword evidence="1" id="KW-0677">Repeat</keyword>
<dbReference type="Gene3D" id="3.30.1370.10">
    <property type="entry name" value="K Homology domain, type 1"/>
    <property type="match status" value="1"/>
</dbReference>
<dbReference type="Pfam" id="PF00013">
    <property type="entry name" value="KH_1"/>
    <property type="match status" value="1"/>
</dbReference>
<feature type="compositionally biased region" description="Basic residues" evidence="6">
    <location>
        <begin position="1172"/>
        <end position="1181"/>
    </location>
</feature>
<feature type="compositionally biased region" description="Polar residues" evidence="6">
    <location>
        <begin position="1231"/>
        <end position="1245"/>
    </location>
</feature>
<evidence type="ECO:0000256" key="3">
    <source>
        <dbReference type="ARBA" id="ARBA00023054"/>
    </source>
</evidence>
<dbReference type="Gene3D" id="1.25.40.20">
    <property type="entry name" value="Ankyrin repeat-containing domain"/>
    <property type="match status" value="1"/>
</dbReference>
<organism evidence="8">
    <name type="scientific">Lepeophtheirus salmonis</name>
    <name type="common">Salmon louse</name>
    <name type="synonym">Caligus salmonis</name>
    <dbReference type="NCBI Taxonomy" id="72036"/>
    <lineage>
        <taxon>Eukaryota</taxon>
        <taxon>Metazoa</taxon>
        <taxon>Ecdysozoa</taxon>
        <taxon>Arthropoda</taxon>
        <taxon>Crustacea</taxon>
        <taxon>Multicrustacea</taxon>
        <taxon>Hexanauplia</taxon>
        <taxon>Copepoda</taxon>
        <taxon>Siphonostomatoida</taxon>
        <taxon>Caligidae</taxon>
        <taxon>Lepeophtheirus</taxon>
    </lineage>
</organism>
<evidence type="ECO:0000259" key="7">
    <source>
        <dbReference type="SMART" id="SM00322"/>
    </source>
</evidence>
<dbReference type="SUPFAM" id="SSF48403">
    <property type="entry name" value="Ankyrin repeat"/>
    <property type="match status" value="1"/>
</dbReference>
<dbReference type="GO" id="GO:0045087">
    <property type="term" value="P:innate immune response"/>
    <property type="evidence" value="ECO:0007669"/>
    <property type="project" value="TreeGrafter"/>
</dbReference>
<feature type="repeat" description="ANK" evidence="4">
    <location>
        <begin position="976"/>
        <end position="1008"/>
    </location>
</feature>
<proteinExistence type="predicted"/>
<dbReference type="InterPro" id="IPR036770">
    <property type="entry name" value="Ankyrin_rpt-contain_sf"/>
</dbReference>
<dbReference type="InterPro" id="IPR051631">
    <property type="entry name" value="Ankyrin-KH/SAM_domain"/>
</dbReference>
<dbReference type="InterPro" id="IPR002110">
    <property type="entry name" value="Ankyrin_rpt"/>
</dbReference>
<feature type="repeat" description="ANK" evidence="4">
    <location>
        <begin position="874"/>
        <end position="906"/>
    </location>
</feature>
<feature type="repeat" description="ANK" evidence="4">
    <location>
        <begin position="1044"/>
        <end position="1076"/>
    </location>
</feature>
<feature type="compositionally biased region" description="Basic and acidic residues" evidence="6">
    <location>
        <begin position="1199"/>
        <end position="1214"/>
    </location>
</feature>
<evidence type="ECO:0000256" key="1">
    <source>
        <dbReference type="ARBA" id="ARBA00022737"/>
    </source>
</evidence>
<feature type="compositionally biased region" description="Basic and acidic residues" evidence="6">
    <location>
        <begin position="1157"/>
        <end position="1171"/>
    </location>
</feature>
<dbReference type="FunFam" id="1.25.40.20:FF:000055">
    <property type="entry name" value="ankyrin repeat domain-containing protein 17 isoform X2"/>
    <property type="match status" value="1"/>
</dbReference>
<dbReference type="GO" id="GO:0010468">
    <property type="term" value="P:regulation of gene expression"/>
    <property type="evidence" value="ECO:0007669"/>
    <property type="project" value="UniProtKB-ARBA"/>
</dbReference>
<feature type="repeat" description="ANK" evidence="4">
    <location>
        <begin position="909"/>
        <end position="941"/>
    </location>
</feature>
<reference evidence="8" key="1">
    <citation type="submission" date="2014-05" db="EMBL/GenBank/DDBJ databases">
        <authorList>
            <person name="Chronopoulou M."/>
        </authorList>
    </citation>
    <scope>NUCLEOTIDE SEQUENCE</scope>
    <source>
        <tissue evidence="8">Whole organism</tissue>
    </source>
</reference>
<evidence type="ECO:0000256" key="4">
    <source>
        <dbReference type="PROSITE-ProRule" id="PRU00023"/>
    </source>
</evidence>